<keyword evidence="1" id="KW-0479">Metal-binding</keyword>
<evidence type="ECO:0000256" key="4">
    <source>
        <dbReference type="PROSITE-ProRule" id="PRU00175"/>
    </source>
</evidence>
<reference evidence="8" key="1">
    <citation type="submission" date="2016-05" db="EMBL/GenBank/DDBJ databases">
        <title>Comparative genomics of biotechnologically important yeasts.</title>
        <authorList>
            <consortium name="DOE Joint Genome Institute"/>
            <person name="Riley R."/>
            <person name="Haridas S."/>
            <person name="Wolfe K.H."/>
            <person name="Lopes M.R."/>
            <person name="Hittinger C.T."/>
            <person name="Goker M."/>
            <person name="Salamov A."/>
            <person name="Wisecaver J."/>
            <person name="Long T.M."/>
            <person name="Aerts A.L."/>
            <person name="Barry K."/>
            <person name="Choi C."/>
            <person name="Clum A."/>
            <person name="Coughlan A.Y."/>
            <person name="Deshpande S."/>
            <person name="Douglass A.P."/>
            <person name="Hanson S.J."/>
            <person name="Klenk H.-P."/>
            <person name="Labutti K."/>
            <person name="Lapidus A."/>
            <person name="Lindquist E."/>
            <person name="Lipzen A."/>
            <person name="Meier-Kolthoff J.P."/>
            <person name="Ohm R.A."/>
            <person name="Otillar R.P."/>
            <person name="Pangilinan J."/>
            <person name="Peng Y."/>
            <person name="Rokas A."/>
            <person name="Rosa C.A."/>
            <person name="Scheuner C."/>
            <person name="Sibirny A.A."/>
            <person name="Slot J.C."/>
            <person name="Stielow J.B."/>
            <person name="Sun H."/>
            <person name="Kurtzman C.P."/>
            <person name="Blackwell M."/>
            <person name="Grigoriev I.V."/>
            <person name="Jeffries T.W."/>
        </authorList>
    </citation>
    <scope>NUCLEOTIDE SEQUENCE [LARGE SCALE GENOMIC DNA]</scope>
    <source>
        <strain evidence="8">NRRL Y-12698</strain>
    </source>
</reference>
<evidence type="ECO:0000256" key="1">
    <source>
        <dbReference type="ARBA" id="ARBA00022723"/>
    </source>
</evidence>
<dbReference type="AlphaFoldDB" id="A0A1E3QWJ3"/>
<dbReference type="GO" id="GO:0016567">
    <property type="term" value="P:protein ubiquitination"/>
    <property type="evidence" value="ECO:0007669"/>
    <property type="project" value="TreeGrafter"/>
</dbReference>
<organism evidence="7 8">
    <name type="scientific">Babjeviella inositovora NRRL Y-12698</name>
    <dbReference type="NCBI Taxonomy" id="984486"/>
    <lineage>
        <taxon>Eukaryota</taxon>
        <taxon>Fungi</taxon>
        <taxon>Dikarya</taxon>
        <taxon>Ascomycota</taxon>
        <taxon>Saccharomycotina</taxon>
        <taxon>Pichiomycetes</taxon>
        <taxon>Serinales incertae sedis</taxon>
        <taxon>Babjeviella</taxon>
    </lineage>
</organism>
<dbReference type="InterPro" id="IPR001841">
    <property type="entry name" value="Znf_RING"/>
</dbReference>
<dbReference type="Gene3D" id="3.30.40.10">
    <property type="entry name" value="Zinc/RING finger domain, C3HC4 (zinc finger)"/>
    <property type="match status" value="1"/>
</dbReference>
<accession>A0A1E3QWJ3</accession>
<dbReference type="OrthoDB" id="8062037at2759"/>
<dbReference type="InterPro" id="IPR013083">
    <property type="entry name" value="Znf_RING/FYVE/PHD"/>
</dbReference>
<keyword evidence="5" id="KW-0472">Membrane</keyword>
<dbReference type="SMART" id="SM00184">
    <property type="entry name" value="RING"/>
    <property type="match status" value="1"/>
</dbReference>
<keyword evidence="5" id="KW-0812">Transmembrane</keyword>
<gene>
    <name evidence="7" type="ORF">BABINDRAFT_165545</name>
</gene>
<keyword evidence="8" id="KW-1185">Reference proteome</keyword>
<dbReference type="GO" id="GO:0061630">
    <property type="term" value="F:ubiquitin protein ligase activity"/>
    <property type="evidence" value="ECO:0007669"/>
    <property type="project" value="TreeGrafter"/>
</dbReference>
<feature type="transmembrane region" description="Helical" evidence="5">
    <location>
        <begin position="203"/>
        <end position="221"/>
    </location>
</feature>
<dbReference type="PROSITE" id="PS50089">
    <property type="entry name" value="ZF_RING_2"/>
    <property type="match status" value="1"/>
</dbReference>
<keyword evidence="3" id="KW-0862">Zinc</keyword>
<dbReference type="Pfam" id="PF13639">
    <property type="entry name" value="zf-RING_2"/>
    <property type="match status" value="1"/>
</dbReference>
<dbReference type="EMBL" id="KV454427">
    <property type="protein sequence ID" value="ODQ82048.1"/>
    <property type="molecule type" value="Genomic_DNA"/>
</dbReference>
<feature type="domain" description="RING-type" evidence="6">
    <location>
        <begin position="139"/>
        <end position="184"/>
    </location>
</feature>
<evidence type="ECO:0000256" key="2">
    <source>
        <dbReference type="ARBA" id="ARBA00022771"/>
    </source>
</evidence>
<dbReference type="SUPFAM" id="SSF57850">
    <property type="entry name" value="RING/U-box"/>
    <property type="match status" value="1"/>
</dbReference>
<dbReference type="PANTHER" id="PTHR15710:SF243">
    <property type="entry name" value="E3 UBIQUITIN-PROTEIN LIGASE PRAJA-2 ISOFORM X1"/>
    <property type="match status" value="1"/>
</dbReference>
<dbReference type="GO" id="GO:0005737">
    <property type="term" value="C:cytoplasm"/>
    <property type="evidence" value="ECO:0007669"/>
    <property type="project" value="TreeGrafter"/>
</dbReference>
<sequence>MDLYGILDPSKVYSEALWLRSGYSLPIYDPTCKRSQRNALVLLSYPRQMITGILRKLLQARPSPDLCLLPTDYKDKCDYTVDEQDSPYEDIDCLSIVDTLLPEKLSEFYVFLATESNSLATYYTPRFEKTHRRGRTDHCTICLLTIGAHAKIICLPCNHYYHFNCLVQWFSQNQSPHKNCPLCRFNMNEYYWEIISRLNVKEILAGLLFCAGFLIAGVIVFQMGLSLKHITVDVYFAHETIKL</sequence>
<dbReference type="GO" id="GO:0008270">
    <property type="term" value="F:zinc ion binding"/>
    <property type="evidence" value="ECO:0007669"/>
    <property type="project" value="UniProtKB-KW"/>
</dbReference>
<keyword evidence="2 4" id="KW-0863">Zinc-finger</keyword>
<evidence type="ECO:0000313" key="8">
    <source>
        <dbReference type="Proteomes" id="UP000094336"/>
    </source>
</evidence>
<evidence type="ECO:0000259" key="6">
    <source>
        <dbReference type="PROSITE" id="PS50089"/>
    </source>
</evidence>
<dbReference type="Proteomes" id="UP000094336">
    <property type="component" value="Unassembled WGS sequence"/>
</dbReference>
<proteinExistence type="predicted"/>
<evidence type="ECO:0000313" key="7">
    <source>
        <dbReference type="EMBL" id="ODQ82048.1"/>
    </source>
</evidence>
<evidence type="ECO:0000256" key="3">
    <source>
        <dbReference type="ARBA" id="ARBA00022833"/>
    </source>
</evidence>
<dbReference type="GeneID" id="30148201"/>
<evidence type="ECO:0000256" key="5">
    <source>
        <dbReference type="SAM" id="Phobius"/>
    </source>
</evidence>
<keyword evidence="5" id="KW-1133">Transmembrane helix</keyword>
<protein>
    <recommendedName>
        <fullName evidence="6">RING-type domain-containing protein</fullName>
    </recommendedName>
</protein>
<dbReference type="RefSeq" id="XP_018987376.1">
    <property type="nucleotide sequence ID" value="XM_019130348.1"/>
</dbReference>
<dbReference type="STRING" id="984486.A0A1E3QWJ3"/>
<dbReference type="PANTHER" id="PTHR15710">
    <property type="entry name" value="E3 UBIQUITIN-PROTEIN LIGASE PRAJA"/>
    <property type="match status" value="1"/>
</dbReference>
<name>A0A1E3QWJ3_9ASCO</name>